<evidence type="ECO:0000313" key="1">
    <source>
        <dbReference type="EMBL" id="MBR0560596.1"/>
    </source>
</evidence>
<gene>
    <name evidence="1" type="ORF">KB213_11100</name>
</gene>
<protein>
    <recommendedName>
        <fullName evidence="3">DUF397 domain-containing protein</fullName>
    </recommendedName>
</protein>
<dbReference type="EMBL" id="JAGRQH010000010">
    <property type="protein sequence ID" value="MBR0560596.1"/>
    <property type="molecule type" value="Genomic_DNA"/>
</dbReference>
<name>A0ABS5E9X1_9PROT</name>
<dbReference type="Proteomes" id="UP000677812">
    <property type="component" value="Unassembled WGS sequence"/>
</dbReference>
<accession>A0ABS5E9X1</accession>
<organism evidence="1 2">
    <name type="scientific">Neokomagataea anthophila</name>
    <dbReference type="NCBI Taxonomy" id="2826925"/>
    <lineage>
        <taxon>Bacteria</taxon>
        <taxon>Pseudomonadati</taxon>
        <taxon>Pseudomonadota</taxon>
        <taxon>Alphaproteobacteria</taxon>
        <taxon>Acetobacterales</taxon>
        <taxon>Acetobacteraceae</taxon>
        <taxon>Neokomagataea</taxon>
    </lineage>
</organism>
<evidence type="ECO:0008006" key="3">
    <source>
        <dbReference type="Google" id="ProtNLM"/>
    </source>
</evidence>
<evidence type="ECO:0000313" key="2">
    <source>
        <dbReference type="Proteomes" id="UP000677812"/>
    </source>
</evidence>
<sequence length="136" mass="14581">MPISLDPKTLPALNIIDLATQGLIVRAERETPTDGLPVFITRPGWEELLTTHTNDAANGANIVLPALEKAVHRLLAHAAQAASEDKTFAPLVTVESDLFNSATSVLLTFVRDSTHPVACVLIGTEPHIATVLKDRT</sequence>
<dbReference type="RefSeq" id="WP_211683126.1">
    <property type="nucleotide sequence ID" value="NZ_JAGRQH010000010.1"/>
</dbReference>
<reference evidence="1 2" key="1">
    <citation type="submission" date="2021-04" db="EMBL/GenBank/DDBJ databases">
        <title>The complete genome sequence of Neokomagataea sp. TBRC 2177.</title>
        <authorList>
            <person name="Charoenyingcharoen P."/>
            <person name="Yukphan P."/>
        </authorList>
    </citation>
    <scope>NUCLEOTIDE SEQUENCE [LARGE SCALE GENOMIC DNA]</scope>
    <source>
        <strain evidence="1 2">TBRC 2177</strain>
    </source>
</reference>
<proteinExistence type="predicted"/>
<comment type="caution">
    <text evidence="1">The sequence shown here is derived from an EMBL/GenBank/DDBJ whole genome shotgun (WGS) entry which is preliminary data.</text>
</comment>
<keyword evidence="2" id="KW-1185">Reference proteome</keyword>